<feature type="transmembrane region" description="Helical" evidence="6">
    <location>
        <begin position="108"/>
        <end position="130"/>
    </location>
</feature>
<protein>
    <submittedName>
        <fullName evidence="7">Oligosaccharide flippase family protein</fullName>
    </submittedName>
</protein>
<feature type="transmembrane region" description="Helical" evidence="6">
    <location>
        <begin position="409"/>
        <end position="426"/>
    </location>
</feature>
<keyword evidence="3 6" id="KW-0812">Transmembrane</keyword>
<dbReference type="Pfam" id="PF01943">
    <property type="entry name" value="Polysacc_synt"/>
    <property type="match status" value="1"/>
</dbReference>
<comment type="subcellular location">
    <subcellularLocation>
        <location evidence="1">Cell membrane</location>
        <topology evidence="1">Multi-pass membrane protein</topology>
    </subcellularLocation>
</comment>
<keyword evidence="2" id="KW-1003">Cell membrane</keyword>
<dbReference type="PANTHER" id="PTHR30250">
    <property type="entry name" value="PST FAMILY PREDICTED COLANIC ACID TRANSPORTER"/>
    <property type="match status" value="1"/>
</dbReference>
<proteinExistence type="predicted"/>
<sequence length="428" mass="45840">MSIVRNLALMGTSTAMRLGFGMLTFVVMARMLGPAQFGVVMLWLSVATLLALVANYGLTPYVLREIGATPERASLVMGEVLSAKLLLTLLVAVVALLGLPLLQADSRGVFLLLLGAQLADALTEFLNVGFRATNRFGQETRIALLAVLLQFAIVALLLLWRATPLAAASAFLASRVAVLFVTWLAQRRYFAELRPASPAAAWARIRTTRSYAVDFGLQSLLGQVDSVALNHFVGPAAVGLYQAGMRLFNGGAQAASVLANVFLPRAAAAAGASDQGASLRRESSRVQWAFVGFGLFFGLALCGLADPLVRLLFGLQYMALAAVLPWFGLLFFVRFFASSWGVLLTSAGAQRFRAAMNAVHWTLIALLSVLLVPALGLIGWLLCLIAGNAFLCVSYVWRGRQLSGAGWRQPALAMLALVGFVPFLQLPH</sequence>
<keyword evidence="5 6" id="KW-0472">Membrane</keyword>
<dbReference type="InterPro" id="IPR002797">
    <property type="entry name" value="Polysacc_synth"/>
</dbReference>
<accession>A0ABW7HC57</accession>
<evidence type="ECO:0000256" key="4">
    <source>
        <dbReference type="ARBA" id="ARBA00022989"/>
    </source>
</evidence>
<feature type="transmembrane region" description="Helical" evidence="6">
    <location>
        <begin position="166"/>
        <end position="185"/>
    </location>
</feature>
<gene>
    <name evidence="7" type="ORF">ACG04R_12595</name>
</gene>
<feature type="transmembrane region" description="Helical" evidence="6">
    <location>
        <begin position="142"/>
        <end position="160"/>
    </location>
</feature>
<feature type="transmembrane region" description="Helical" evidence="6">
    <location>
        <begin position="354"/>
        <end position="372"/>
    </location>
</feature>
<dbReference type="PANTHER" id="PTHR30250:SF11">
    <property type="entry name" value="O-ANTIGEN TRANSPORTER-RELATED"/>
    <property type="match status" value="1"/>
</dbReference>
<feature type="transmembrane region" description="Helical" evidence="6">
    <location>
        <begin position="7"/>
        <end position="28"/>
    </location>
</feature>
<feature type="transmembrane region" description="Helical" evidence="6">
    <location>
        <begin position="315"/>
        <end position="333"/>
    </location>
</feature>
<feature type="transmembrane region" description="Helical" evidence="6">
    <location>
        <begin position="40"/>
        <end position="63"/>
    </location>
</feature>
<dbReference type="Proteomes" id="UP001606134">
    <property type="component" value="Unassembled WGS sequence"/>
</dbReference>
<feature type="transmembrane region" description="Helical" evidence="6">
    <location>
        <begin position="83"/>
        <end position="102"/>
    </location>
</feature>
<comment type="caution">
    <text evidence="7">The sequence shown here is derived from an EMBL/GenBank/DDBJ whole genome shotgun (WGS) entry which is preliminary data.</text>
</comment>
<evidence type="ECO:0000313" key="8">
    <source>
        <dbReference type="Proteomes" id="UP001606134"/>
    </source>
</evidence>
<evidence type="ECO:0000256" key="6">
    <source>
        <dbReference type="SAM" id="Phobius"/>
    </source>
</evidence>
<feature type="transmembrane region" description="Helical" evidence="6">
    <location>
        <begin position="288"/>
        <end position="309"/>
    </location>
</feature>
<evidence type="ECO:0000256" key="3">
    <source>
        <dbReference type="ARBA" id="ARBA00022692"/>
    </source>
</evidence>
<reference evidence="7 8" key="1">
    <citation type="submission" date="2024-08" db="EMBL/GenBank/DDBJ databases">
        <authorList>
            <person name="Lu H."/>
        </authorList>
    </citation>
    <scope>NUCLEOTIDE SEQUENCE [LARGE SCALE GENOMIC DNA]</scope>
    <source>
        <strain evidence="7 8">BYS78W</strain>
    </source>
</reference>
<evidence type="ECO:0000256" key="1">
    <source>
        <dbReference type="ARBA" id="ARBA00004651"/>
    </source>
</evidence>
<dbReference type="EMBL" id="JBIGIC010000005">
    <property type="protein sequence ID" value="MFG6487513.1"/>
    <property type="molecule type" value="Genomic_DNA"/>
</dbReference>
<evidence type="ECO:0000313" key="7">
    <source>
        <dbReference type="EMBL" id="MFG6487513.1"/>
    </source>
</evidence>
<dbReference type="RefSeq" id="WP_394410517.1">
    <property type="nucleotide sequence ID" value="NZ_JBIGIC010000005.1"/>
</dbReference>
<evidence type="ECO:0000256" key="5">
    <source>
        <dbReference type="ARBA" id="ARBA00023136"/>
    </source>
</evidence>
<keyword evidence="4 6" id="KW-1133">Transmembrane helix</keyword>
<keyword evidence="8" id="KW-1185">Reference proteome</keyword>
<feature type="transmembrane region" description="Helical" evidence="6">
    <location>
        <begin position="378"/>
        <end position="397"/>
    </location>
</feature>
<name>A0ABW7HC57_9BURK</name>
<organism evidence="7 8">
    <name type="scientific">Pelomonas candidula</name>
    <dbReference type="NCBI Taxonomy" id="3299025"/>
    <lineage>
        <taxon>Bacteria</taxon>
        <taxon>Pseudomonadati</taxon>
        <taxon>Pseudomonadota</taxon>
        <taxon>Betaproteobacteria</taxon>
        <taxon>Burkholderiales</taxon>
        <taxon>Sphaerotilaceae</taxon>
        <taxon>Roseateles</taxon>
    </lineage>
</organism>
<evidence type="ECO:0000256" key="2">
    <source>
        <dbReference type="ARBA" id="ARBA00022475"/>
    </source>
</evidence>
<dbReference type="InterPro" id="IPR050833">
    <property type="entry name" value="Poly_Biosynth_Transport"/>
</dbReference>